<dbReference type="InterPro" id="IPR002634">
    <property type="entry name" value="BolA"/>
</dbReference>
<protein>
    <recommendedName>
        <fullName evidence="3">BolA family protein</fullName>
    </recommendedName>
</protein>
<dbReference type="InterPro" id="IPR036065">
    <property type="entry name" value="BolA-like_sf"/>
</dbReference>
<dbReference type="PIRSF" id="PIRSF003113">
    <property type="entry name" value="BolA"/>
    <property type="match status" value="1"/>
</dbReference>
<name>A0A0F9YI25_9ZZZZ</name>
<dbReference type="Pfam" id="PF01722">
    <property type="entry name" value="BolA"/>
    <property type="match status" value="1"/>
</dbReference>
<dbReference type="PANTHER" id="PTHR46229">
    <property type="entry name" value="BOLA TRANSCRIPTION REGULATOR"/>
    <property type="match status" value="1"/>
</dbReference>
<accession>A0A0F9YI25</accession>
<reference evidence="2" key="1">
    <citation type="journal article" date="2015" name="Nature">
        <title>Complex archaea that bridge the gap between prokaryotes and eukaryotes.</title>
        <authorList>
            <person name="Spang A."/>
            <person name="Saw J.H."/>
            <person name="Jorgensen S.L."/>
            <person name="Zaremba-Niedzwiedzka K."/>
            <person name="Martijn J."/>
            <person name="Lind A.E."/>
            <person name="van Eijk R."/>
            <person name="Schleper C."/>
            <person name="Guy L."/>
            <person name="Ettema T.J."/>
        </authorList>
    </citation>
    <scope>NUCLEOTIDE SEQUENCE</scope>
</reference>
<comment type="similarity">
    <text evidence="1">Belongs to the BolA/IbaG family.</text>
</comment>
<dbReference type="GO" id="GO:0005829">
    <property type="term" value="C:cytosol"/>
    <property type="evidence" value="ECO:0007669"/>
    <property type="project" value="TreeGrafter"/>
</dbReference>
<dbReference type="SUPFAM" id="SSF82657">
    <property type="entry name" value="BolA-like"/>
    <property type="match status" value="1"/>
</dbReference>
<dbReference type="GO" id="GO:0006351">
    <property type="term" value="P:DNA-templated transcription"/>
    <property type="evidence" value="ECO:0007669"/>
    <property type="project" value="TreeGrafter"/>
</dbReference>
<dbReference type="Gene3D" id="3.30.300.90">
    <property type="entry name" value="BolA-like"/>
    <property type="match status" value="1"/>
</dbReference>
<dbReference type="AlphaFoldDB" id="A0A0F9YI25"/>
<dbReference type="PANTHER" id="PTHR46229:SF2">
    <property type="entry name" value="BOLA-LIKE PROTEIN 1"/>
    <property type="match status" value="1"/>
</dbReference>
<dbReference type="EMBL" id="LAZR01000002">
    <property type="protein sequence ID" value="KKO11897.1"/>
    <property type="molecule type" value="Genomic_DNA"/>
</dbReference>
<gene>
    <name evidence="2" type="ORF">LCGC14_0014010</name>
</gene>
<evidence type="ECO:0008006" key="3">
    <source>
        <dbReference type="Google" id="ProtNLM"/>
    </source>
</evidence>
<sequence length="105" mass="11510">MATMHERIDTKLLGQIRPAHYEIINESHMHSGPATESHFKLIVVADCFDGLNAVKRHQKLYGLLAEELRDGVHALALHPYTPAEWALNQQSAPASPNCLGGSQSG</sequence>
<evidence type="ECO:0000256" key="1">
    <source>
        <dbReference type="ARBA" id="ARBA00005578"/>
    </source>
</evidence>
<organism evidence="2">
    <name type="scientific">marine sediment metagenome</name>
    <dbReference type="NCBI Taxonomy" id="412755"/>
    <lineage>
        <taxon>unclassified sequences</taxon>
        <taxon>metagenomes</taxon>
        <taxon>ecological metagenomes</taxon>
    </lineage>
</organism>
<proteinExistence type="inferred from homology"/>
<evidence type="ECO:0000313" key="2">
    <source>
        <dbReference type="EMBL" id="KKO11897.1"/>
    </source>
</evidence>
<comment type="caution">
    <text evidence="2">The sequence shown here is derived from an EMBL/GenBank/DDBJ whole genome shotgun (WGS) entry which is preliminary data.</text>
</comment>
<dbReference type="InterPro" id="IPR050961">
    <property type="entry name" value="BolA/IbaG_stress_morph_reg"/>
</dbReference>